<dbReference type="Proteomes" id="UP000031737">
    <property type="component" value="Unassembled WGS sequence"/>
</dbReference>
<dbReference type="VEuPathDB" id="TriTrypDB:TRSC58_00103"/>
<dbReference type="OrthoDB" id="251804at2759"/>
<accession>A0A061JCQ6</accession>
<comment type="caution">
    <text evidence="2">The sequence shown here is derived from an EMBL/GenBank/DDBJ whole genome shotgun (WGS) entry which is preliminary data.</text>
</comment>
<evidence type="ECO:0000256" key="1">
    <source>
        <dbReference type="SAM" id="MobiDB-lite"/>
    </source>
</evidence>
<evidence type="ECO:0000313" key="3">
    <source>
        <dbReference type="Proteomes" id="UP000031737"/>
    </source>
</evidence>
<name>A0A061JCQ6_TRYRA</name>
<evidence type="ECO:0000313" key="2">
    <source>
        <dbReference type="EMBL" id="ESL12135.1"/>
    </source>
</evidence>
<feature type="region of interest" description="Disordered" evidence="1">
    <location>
        <begin position="23"/>
        <end position="52"/>
    </location>
</feature>
<dbReference type="EMBL" id="AUPL01000103">
    <property type="protein sequence ID" value="ESL12135.1"/>
    <property type="molecule type" value="Genomic_DNA"/>
</dbReference>
<dbReference type="AlphaFoldDB" id="A0A061JCQ6"/>
<gene>
    <name evidence="2" type="ORF">TRSC58_00103</name>
</gene>
<sequence>MLCRRQGCRLTVTCGGLTAAATPKAAGGGGQQRFKATRTTPERPTAAPPPLRPDRMEVERLFQQRLAVSQDELFPAPSSPASCHASMKTEVARPPSCTAAGHAKDDVRFHRRLSSRFTSLCDQEKFYGTAEVSFHSIHQDIQLRLRWAREALRLLQEALPQASHGPTPVPRRLVVLVLYSHTQHNAAVGLHMRRISAQVRAMLAENHEEVLGVLTAVVGVKWRSLATAEANDMDHKNGSDAAALHDDFLWYPNAGLYTFNAMMQCLCRVGLDADTQGKARASLQMHRKILTISEGWFHMRTAAEMHQPPRASSGAAIDTVDVEPLPFVLGSAHTAEELHQFARYTACRALAL</sequence>
<proteinExistence type="predicted"/>
<keyword evidence="3" id="KW-1185">Reference proteome</keyword>
<organism evidence="2 3">
    <name type="scientific">Trypanosoma rangeli SC58</name>
    <dbReference type="NCBI Taxonomy" id="429131"/>
    <lineage>
        <taxon>Eukaryota</taxon>
        <taxon>Discoba</taxon>
        <taxon>Euglenozoa</taxon>
        <taxon>Kinetoplastea</taxon>
        <taxon>Metakinetoplastina</taxon>
        <taxon>Trypanosomatida</taxon>
        <taxon>Trypanosomatidae</taxon>
        <taxon>Trypanosoma</taxon>
        <taxon>Herpetosoma</taxon>
    </lineage>
</organism>
<protein>
    <submittedName>
        <fullName evidence="2">Uncharacterized protein</fullName>
    </submittedName>
</protein>
<reference evidence="2 3" key="1">
    <citation type="submission" date="2013-07" db="EMBL/GenBank/DDBJ databases">
        <authorList>
            <person name="Stoco P.H."/>
            <person name="Wagner G."/>
            <person name="Gerber A."/>
            <person name="Zaha A."/>
            <person name="Thompson C."/>
            <person name="Bartholomeu D.C."/>
            <person name="Luckemeyer D.D."/>
            <person name="Bahia D."/>
            <person name="Loreto E."/>
            <person name="Prestes E.B."/>
            <person name="Lima F.M."/>
            <person name="Rodrigues-Luiz G."/>
            <person name="Vallejo G.A."/>
            <person name="Filho J.F."/>
            <person name="Monteiro K.M."/>
            <person name="Tyler K.M."/>
            <person name="de Almeida L.G."/>
            <person name="Ortiz M.F."/>
            <person name="Siervo M.A."/>
            <person name="de Moraes M.H."/>
            <person name="Cunha O.L."/>
            <person name="Mendonca-Neto R."/>
            <person name="Silva R."/>
            <person name="Teixeira S.M."/>
            <person name="Murta S.M."/>
            <person name="Sincero T.C."/>
            <person name="Mendes T.A."/>
            <person name="Urmenyi T.P."/>
            <person name="Silva V.G."/>
            <person name="da Rocha W.D."/>
            <person name="Andersson B."/>
            <person name="Romanha A.J."/>
            <person name="Steindel M."/>
            <person name="de Vasconcelos A.T."/>
            <person name="Grisard E.C."/>
        </authorList>
    </citation>
    <scope>NUCLEOTIDE SEQUENCE [LARGE SCALE GENOMIC DNA]</scope>
    <source>
        <strain evidence="2 3">SC58</strain>
    </source>
</reference>